<name>A0ABQ4EKH1_9ACTN</name>
<keyword evidence="8" id="KW-1185">Reference proteome</keyword>
<sequence length="1000" mass="112171">MARSLDLDELIEHWTLLDDERELIAGKRGPTRLGFALLLKFYVRAGRFPRGRSELPGEAVEFVARQVGVDQGVLGLYEWSGRTIEYHRAQIRAHLGFRECTVADADKLTEWLTSNVCEAERRPELVRDELFGRCRTERIEPPAAGRIDRIVRSALHQAEQTVTSRIAARLPADVADRLRALVAVEVEVLDDDTGEDSVLALIKSVPGNVSLESMLTEIRKLRAARAIGLPGDLFADVAPRVLAGWRARVMVESPSHLRDHPEPLTLTLLAALLHTRLREITDTLVELLISTVHRIGARADRKVTEELVNAFKRVTGKENLLFAIAEAALERPDDAVREVVYPVVSGGEQTLRELVHEFKTKGPVYRRTVQTTLKASYSNHYRRGLIELLDVLEFRSNNATHRPVLDALDLIKRHADARLTYYPAGETVPSHKGVLGDWTTLVFKDAGKAGRRVVRSVYEICTFQALREQLRCKEIWVVGADKWRNPDQDLPHDFEAHRDAHYAALRKPLDPTAFIDQLREEMRDELAALDAGLPKLAWLEIADRAKNGAIKLTDLDAAPEPRNLRRLKNEVRTRWGTVPLIDMLKEAVLRTGCLNGVTGAAGRGDLAPEVLAERLLLAIYAYGTNTGIRAIAGNAQHGHGEDDIRYVRRRYLTAEVARTIATEIANATFAARAQTVWGAGSTAVASDSTHFGAFDQNIFTEWHSRYGGRGVLIYWHVERKSMAIHSQLISCTASEVAAMVEGAMRHGTTMEVEGNYVDSHGQSEVGFGITRLLGFDLLPRIKRINKVRLYRPAAGEPDAYPRLMPALSRPIRWDIIAEQYDQMIKYATAIRAGTASTEAILRRFTRTNAIHPTYQAMIEVGRAQRTIFVARYLRNRYLQREINEGLNVVESWNRANSVIFYGKGGDIATNRRDEQELSVLCLRVLQAALVYVNTLMVQDVLADKDWATRLTDADRRGLTPLFWTHVAPYGEVKLDMNSRLALGAPNTVSRIRELDTGPQP</sequence>
<dbReference type="RefSeq" id="WP_203856842.1">
    <property type="nucleotide sequence ID" value="NZ_BAAAZQ010000019.1"/>
</dbReference>
<evidence type="ECO:0000259" key="5">
    <source>
        <dbReference type="Pfam" id="PF01526"/>
    </source>
</evidence>
<dbReference type="InterPro" id="IPR025296">
    <property type="entry name" value="DUF4158"/>
</dbReference>
<evidence type="ECO:0000259" key="6">
    <source>
        <dbReference type="Pfam" id="PF13700"/>
    </source>
</evidence>
<reference evidence="7 8" key="1">
    <citation type="submission" date="2021-01" db="EMBL/GenBank/DDBJ databases">
        <title>Whole genome shotgun sequence of Plantactinospora mayteni NBRC 109088.</title>
        <authorList>
            <person name="Komaki H."/>
            <person name="Tamura T."/>
        </authorList>
    </citation>
    <scope>NUCLEOTIDE SEQUENCE [LARGE SCALE GENOMIC DNA]</scope>
    <source>
        <strain evidence="7 8">NBRC 109088</strain>
    </source>
</reference>
<comment type="caution">
    <text evidence="7">The sequence shown here is derived from an EMBL/GenBank/DDBJ whole genome shotgun (WGS) entry which is preliminary data.</text>
</comment>
<dbReference type="Proteomes" id="UP000621500">
    <property type="component" value="Unassembled WGS sequence"/>
</dbReference>
<keyword evidence="2" id="KW-0815">Transposition</keyword>
<proteinExistence type="inferred from homology"/>
<dbReference type="NCBIfam" id="NF033527">
    <property type="entry name" value="transpos_Tn3"/>
    <property type="match status" value="1"/>
</dbReference>
<evidence type="ECO:0000256" key="4">
    <source>
        <dbReference type="ARBA" id="ARBA00023172"/>
    </source>
</evidence>
<dbReference type="Pfam" id="PF01526">
    <property type="entry name" value="DDE_Tnp_Tn3"/>
    <property type="match status" value="1"/>
</dbReference>
<dbReference type="Pfam" id="PF13700">
    <property type="entry name" value="DUF4158"/>
    <property type="match status" value="1"/>
</dbReference>
<feature type="domain" description="DUF4158" evidence="6">
    <location>
        <begin position="6"/>
        <end position="154"/>
    </location>
</feature>
<dbReference type="InterPro" id="IPR047653">
    <property type="entry name" value="Tn3-like_transpos"/>
</dbReference>
<evidence type="ECO:0000256" key="3">
    <source>
        <dbReference type="ARBA" id="ARBA00023125"/>
    </source>
</evidence>
<evidence type="ECO:0000256" key="2">
    <source>
        <dbReference type="ARBA" id="ARBA00022578"/>
    </source>
</evidence>
<dbReference type="InterPro" id="IPR002513">
    <property type="entry name" value="Tn3_Tnp_DDE_dom"/>
</dbReference>
<feature type="domain" description="Tn3 transposase DDE" evidence="5">
    <location>
        <begin position="582"/>
        <end position="971"/>
    </location>
</feature>
<evidence type="ECO:0000313" key="8">
    <source>
        <dbReference type="Proteomes" id="UP000621500"/>
    </source>
</evidence>
<dbReference type="EMBL" id="BONX01000009">
    <property type="protein sequence ID" value="GIG95232.1"/>
    <property type="molecule type" value="Genomic_DNA"/>
</dbReference>
<keyword evidence="3" id="KW-0238">DNA-binding</keyword>
<accession>A0ABQ4EKH1</accession>
<keyword evidence="4" id="KW-0233">DNA recombination</keyword>
<protein>
    <submittedName>
        <fullName evidence="7">Transposase</fullName>
    </submittedName>
</protein>
<evidence type="ECO:0000313" key="7">
    <source>
        <dbReference type="EMBL" id="GIG95232.1"/>
    </source>
</evidence>
<organism evidence="7 8">
    <name type="scientific">Plantactinospora mayteni</name>
    <dbReference type="NCBI Taxonomy" id="566021"/>
    <lineage>
        <taxon>Bacteria</taxon>
        <taxon>Bacillati</taxon>
        <taxon>Actinomycetota</taxon>
        <taxon>Actinomycetes</taxon>
        <taxon>Micromonosporales</taxon>
        <taxon>Micromonosporaceae</taxon>
        <taxon>Plantactinospora</taxon>
    </lineage>
</organism>
<gene>
    <name evidence="7" type="ORF">Pma05_18050</name>
</gene>
<comment type="similarity">
    <text evidence="1">Belongs to the transposase 7 family.</text>
</comment>
<evidence type="ECO:0000256" key="1">
    <source>
        <dbReference type="ARBA" id="ARBA00009402"/>
    </source>
</evidence>